<keyword evidence="5" id="KW-0769">Symport</keyword>
<proteinExistence type="predicted"/>
<evidence type="ECO:0000256" key="2">
    <source>
        <dbReference type="ARBA" id="ARBA00022448"/>
    </source>
</evidence>
<dbReference type="PANTHER" id="PTHR43528">
    <property type="entry name" value="ALPHA-KETOGLUTARATE PERMEASE"/>
    <property type="match status" value="1"/>
</dbReference>
<feature type="transmembrane region" description="Helical" evidence="8">
    <location>
        <begin position="74"/>
        <end position="102"/>
    </location>
</feature>
<dbReference type="InterPro" id="IPR005828">
    <property type="entry name" value="MFS_sugar_transport-like"/>
</dbReference>
<dbReference type="GO" id="GO:0005886">
    <property type="term" value="C:plasma membrane"/>
    <property type="evidence" value="ECO:0007669"/>
    <property type="project" value="UniProtKB-SubCell"/>
</dbReference>
<reference evidence="10 11" key="1">
    <citation type="submission" date="2020-01" db="EMBL/GenBank/DDBJ databases">
        <title>Pseudarthrobacter psychrotolerans sp. nov., isolated from antarctic soil.</title>
        <authorList>
            <person name="Shin Y."/>
            <person name="Park W."/>
        </authorList>
    </citation>
    <scope>NUCLEOTIDE SEQUENCE [LARGE SCALE GENOMIC DNA]</scope>
    <source>
        <strain evidence="10 11">YJ56</strain>
    </source>
</reference>
<accession>A0A6P1NJ28</accession>
<keyword evidence="4 8" id="KW-0812">Transmembrane</keyword>
<dbReference type="Proteomes" id="UP000464186">
    <property type="component" value="Chromosome"/>
</dbReference>
<evidence type="ECO:0000256" key="8">
    <source>
        <dbReference type="SAM" id="Phobius"/>
    </source>
</evidence>
<name>A0A6P1NJ28_9MICC</name>
<evidence type="ECO:0000313" key="10">
    <source>
        <dbReference type="EMBL" id="QHK20635.1"/>
    </source>
</evidence>
<protein>
    <submittedName>
        <fullName evidence="10">MFS transporter</fullName>
    </submittedName>
</protein>
<evidence type="ECO:0000256" key="7">
    <source>
        <dbReference type="ARBA" id="ARBA00023136"/>
    </source>
</evidence>
<keyword evidence="7 8" id="KW-0472">Membrane</keyword>
<sequence length="447" mass="47720">MTHDSVTRSRDLVAEDSALPNATAAAAPAKATKAQRQTLIATGMGNALEWYDWGIYSAFAIYFATEVFNPRDPLAALLGAMAVFAVGFVARPVGGFVFGWLADHLGRRASMISMVGLASLGSLMIGLVPTYSAAGAWAAVVLLTARLLQGLAHGGEMPSAQTYIAESAPAARRGLWSSLIYVSGTAGIVIGLLFGYLLNLVLSKQDMQAWGWRVPFIIGAVLGLYTLVARTRMKETEAFTAAKATVRPPIWPEIRRNWRSALRVIGLGIGGTVCYYVWSVSAVQQAVLIHKMDQGTALLASVLSNVVLIISLPFWGKFSDRFGRRASMMIGTGAPIVLFPLLVNTVGQSFWSLFLPATLILVLMGATLSVTPAVFAELFPTRIRTVGVAVPYAVAVAIFGGTAPYLQSWSNAAFGPSAFTIYVVALLVISTVVAWKLPETKGKDLTQ</sequence>
<dbReference type="Gene3D" id="1.20.1250.20">
    <property type="entry name" value="MFS general substrate transporter like domains"/>
    <property type="match status" value="2"/>
</dbReference>
<dbReference type="Pfam" id="PF00083">
    <property type="entry name" value="Sugar_tr"/>
    <property type="match status" value="2"/>
</dbReference>
<feature type="domain" description="Major facilitator superfamily (MFS) profile" evidence="9">
    <location>
        <begin position="38"/>
        <end position="441"/>
    </location>
</feature>
<dbReference type="PANTHER" id="PTHR43528:SF1">
    <property type="entry name" value="ALPHA-KETOGLUTARATE PERMEASE"/>
    <property type="match status" value="1"/>
</dbReference>
<dbReference type="SUPFAM" id="SSF103473">
    <property type="entry name" value="MFS general substrate transporter"/>
    <property type="match status" value="1"/>
</dbReference>
<dbReference type="AlphaFoldDB" id="A0A6P1NJ28"/>
<feature type="transmembrane region" description="Helical" evidence="8">
    <location>
        <begin position="210"/>
        <end position="228"/>
    </location>
</feature>
<evidence type="ECO:0000256" key="4">
    <source>
        <dbReference type="ARBA" id="ARBA00022692"/>
    </source>
</evidence>
<dbReference type="InterPro" id="IPR036259">
    <property type="entry name" value="MFS_trans_sf"/>
</dbReference>
<feature type="transmembrane region" description="Helical" evidence="8">
    <location>
        <begin position="353"/>
        <end position="376"/>
    </location>
</feature>
<feature type="transmembrane region" description="Helical" evidence="8">
    <location>
        <begin position="134"/>
        <end position="154"/>
    </location>
</feature>
<organism evidence="10 11">
    <name type="scientific">Pseudarthrobacter psychrotolerans</name>
    <dbReference type="NCBI Taxonomy" id="2697569"/>
    <lineage>
        <taxon>Bacteria</taxon>
        <taxon>Bacillati</taxon>
        <taxon>Actinomycetota</taxon>
        <taxon>Actinomycetes</taxon>
        <taxon>Micrococcales</taxon>
        <taxon>Micrococcaceae</taxon>
        <taxon>Pseudarthrobacter</taxon>
    </lineage>
</organism>
<dbReference type="PROSITE" id="PS00217">
    <property type="entry name" value="SUGAR_TRANSPORT_2"/>
    <property type="match status" value="1"/>
</dbReference>
<evidence type="ECO:0000259" key="9">
    <source>
        <dbReference type="PROSITE" id="PS50850"/>
    </source>
</evidence>
<feature type="transmembrane region" description="Helical" evidence="8">
    <location>
        <begin position="412"/>
        <end position="435"/>
    </location>
</feature>
<feature type="transmembrane region" description="Helical" evidence="8">
    <location>
        <begin position="50"/>
        <end position="68"/>
    </location>
</feature>
<keyword evidence="11" id="KW-1185">Reference proteome</keyword>
<dbReference type="InterPro" id="IPR005829">
    <property type="entry name" value="Sugar_transporter_CS"/>
</dbReference>
<feature type="transmembrane region" description="Helical" evidence="8">
    <location>
        <begin position="388"/>
        <end position="406"/>
    </location>
</feature>
<dbReference type="InterPro" id="IPR051084">
    <property type="entry name" value="H+-coupled_symporters"/>
</dbReference>
<feature type="transmembrane region" description="Helical" evidence="8">
    <location>
        <begin position="260"/>
        <end position="278"/>
    </location>
</feature>
<feature type="transmembrane region" description="Helical" evidence="8">
    <location>
        <begin position="109"/>
        <end position="128"/>
    </location>
</feature>
<dbReference type="KEGG" id="psey:GU243_13840"/>
<evidence type="ECO:0000256" key="6">
    <source>
        <dbReference type="ARBA" id="ARBA00022989"/>
    </source>
</evidence>
<keyword evidence="6 8" id="KW-1133">Transmembrane helix</keyword>
<evidence type="ECO:0000313" key="11">
    <source>
        <dbReference type="Proteomes" id="UP000464186"/>
    </source>
</evidence>
<dbReference type="InterPro" id="IPR020846">
    <property type="entry name" value="MFS_dom"/>
</dbReference>
<evidence type="ECO:0000256" key="3">
    <source>
        <dbReference type="ARBA" id="ARBA00022475"/>
    </source>
</evidence>
<dbReference type="EMBL" id="CP047898">
    <property type="protein sequence ID" value="QHK20635.1"/>
    <property type="molecule type" value="Genomic_DNA"/>
</dbReference>
<dbReference type="PROSITE" id="PS50850">
    <property type="entry name" value="MFS"/>
    <property type="match status" value="1"/>
</dbReference>
<evidence type="ECO:0000256" key="5">
    <source>
        <dbReference type="ARBA" id="ARBA00022847"/>
    </source>
</evidence>
<feature type="transmembrane region" description="Helical" evidence="8">
    <location>
        <begin position="328"/>
        <end position="347"/>
    </location>
</feature>
<feature type="transmembrane region" description="Helical" evidence="8">
    <location>
        <begin position="298"/>
        <end position="316"/>
    </location>
</feature>
<feature type="transmembrane region" description="Helical" evidence="8">
    <location>
        <begin position="175"/>
        <end position="198"/>
    </location>
</feature>
<comment type="subcellular location">
    <subcellularLocation>
        <location evidence="1">Cell membrane</location>
        <topology evidence="1">Multi-pass membrane protein</topology>
    </subcellularLocation>
</comment>
<dbReference type="GO" id="GO:0015293">
    <property type="term" value="F:symporter activity"/>
    <property type="evidence" value="ECO:0007669"/>
    <property type="project" value="UniProtKB-KW"/>
</dbReference>
<keyword evidence="2" id="KW-0813">Transport</keyword>
<keyword evidence="3" id="KW-1003">Cell membrane</keyword>
<gene>
    <name evidence="10" type="ORF">GU243_13840</name>
</gene>
<evidence type="ECO:0000256" key="1">
    <source>
        <dbReference type="ARBA" id="ARBA00004651"/>
    </source>
</evidence>